<dbReference type="EnsemblPlants" id="OPUNC06G12630.1">
    <property type="protein sequence ID" value="OPUNC06G12630.1"/>
    <property type="gene ID" value="OPUNC06G12630"/>
</dbReference>
<reference evidence="1" key="2">
    <citation type="submission" date="2018-05" db="EMBL/GenBank/DDBJ databases">
        <title>OpunRS2 (Oryza punctata Reference Sequence Version 2).</title>
        <authorList>
            <person name="Zhang J."/>
            <person name="Kudrna D."/>
            <person name="Lee S."/>
            <person name="Talag J."/>
            <person name="Welchert J."/>
            <person name="Wing R.A."/>
        </authorList>
    </citation>
    <scope>NUCLEOTIDE SEQUENCE [LARGE SCALE GENOMIC DNA]</scope>
</reference>
<accession>A0A0E0LB81</accession>
<reference evidence="1" key="1">
    <citation type="submission" date="2015-04" db="UniProtKB">
        <authorList>
            <consortium name="EnsemblPlants"/>
        </authorList>
    </citation>
    <scope>IDENTIFICATION</scope>
</reference>
<dbReference type="HOGENOM" id="CLU_2853708_0_0_1"/>
<organism evidence="1">
    <name type="scientific">Oryza punctata</name>
    <name type="common">Red rice</name>
    <dbReference type="NCBI Taxonomy" id="4537"/>
    <lineage>
        <taxon>Eukaryota</taxon>
        <taxon>Viridiplantae</taxon>
        <taxon>Streptophyta</taxon>
        <taxon>Embryophyta</taxon>
        <taxon>Tracheophyta</taxon>
        <taxon>Spermatophyta</taxon>
        <taxon>Magnoliopsida</taxon>
        <taxon>Liliopsida</taxon>
        <taxon>Poales</taxon>
        <taxon>Poaceae</taxon>
        <taxon>BOP clade</taxon>
        <taxon>Oryzoideae</taxon>
        <taxon>Oryzeae</taxon>
        <taxon>Oryzinae</taxon>
        <taxon>Oryza</taxon>
    </lineage>
</organism>
<keyword evidence="2" id="KW-1185">Reference proteome</keyword>
<protein>
    <submittedName>
        <fullName evidence="1">Uncharacterized protein</fullName>
    </submittedName>
</protein>
<dbReference type="Proteomes" id="UP000026962">
    <property type="component" value="Chromosome 6"/>
</dbReference>
<name>A0A0E0LB81_ORYPU</name>
<evidence type="ECO:0000313" key="1">
    <source>
        <dbReference type="EnsemblPlants" id="OPUNC06G12630.1"/>
    </source>
</evidence>
<dbReference type="AlphaFoldDB" id="A0A0E0LB81"/>
<dbReference type="Gramene" id="OPUNC06G12630.1">
    <property type="protein sequence ID" value="OPUNC06G12630.1"/>
    <property type="gene ID" value="OPUNC06G12630"/>
</dbReference>
<sequence>MATKTIFGCWRRRKTKAENKALKAENEKLKTQTEGLIDYYNASEEKMKALWLELDEVNRCQMCNR</sequence>
<proteinExistence type="predicted"/>
<evidence type="ECO:0000313" key="2">
    <source>
        <dbReference type="Proteomes" id="UP000026962"/>
    </source>
</evidence>